<accession>A0A9W9U5K3</accession>
<keyword evidence="3" id="KW-1185">Reference proteome</keyword>
<dbReference type="AlphaFoldDB" id="A0A9W9U5K3"/>
<dbReference type="Proteomes" id="UP001147746">
    <property type="component" value="Unassembled WGS sequence"/>
</dbReference>
<proteinExistence type="predicted"/>
<evidence type="ECO:0000313" key="3">
    <source>
        <dbReference type="Proteomes" id="UP001147746"/>
    </source>
</evidence>
<evidence type="ECO:0000313" key="2">
    <source>
        <dbReference type="EMBL" id="KAJ5315125.1"/>
    </source>
</evidence>
<reference evidence="2" key="2">
    <citation type="journal article" date="2023" name="IMA Fungus">
        <title>Comparative genomic study of the Penicillium genus elucidates a diverse pangenome and 15 lateral gene transfer events.</title>
        <authorList>
            <person name="Petersen C."/>
            <person name="Sorensen T."/>
            <person name="Nielsen M.R."/>
            <person name="Sondergaard T.E."/>
            <person name="Sorensen J.L."/>
            <person name="Fitzpatrick D.A."/>
            <person name="Frisvad J.C."/>
            <person name="Nielsen K.L."/>
        </authorList>
    </citation>
    <scope>NUCLEOTIDE SEQUENCE</scope>
    <source>
        <strain evidence="2">IBT 21472</strain>
    </source>
</reference>
<protein>
    <submittedName>
        <fullName evidence="2">Uncharacterized protein</fullName>
    </submittedName>
</protein>
<dbReference type="EMBL" id="JAPZBO010000005">
    <property type="protein sequence ID" value="KAJ5315125.1"/>
    <property type="molecule type" value="Genomic_DNA"/>
</dbReference>
<sequence>MPVGRANRRGPARGYVEALEHRLQMTEGVLLRLLSQVSDPDLSNIFPGDSLLGDRTGYAPLARLEKKGVEEWSQFPLDSVQSVRKWQRVCTSQGSDRPDSQSVESECSSTAVHGGVKRNTKDTHEQEQSSSPTSSVKAAGQQPLSGPGNRAAFAEIGSETPDHMDHRVSGSDYAQDVNAMQTRSSWDGAPSISFQRQFLW</sequence>
<feature type="region of interest" description="Disordered" evidence="1">
    <location>
        <begin position="91"/>
        <end position="176"/>
    </location>
</feature>
<gene>
    <name evidence="2" type="ORF">N7476_005432</name>
</gene>
<name>A0A9W9U5K3_9EURO</name>
<organism evidence="2 3">
    <name type="scientific">Penicillium atrosanguineum</name>
    <dbReference type="NCBI Taxonomy" id="1132637"/>
    <lineage>
        <taxon>Eukaryota</taxon>
        <taxon>Fungi</taxon>
        <taxon>Dikarya</taxon>
        <taxon>Ascomycota</taxon>
        <taxon>Pezizomycotina</taxon>
        <taxon>Eurotiomycetes</taxon>
        <taxon>Eurotiomycetidae</taxon>
        <taxon>Eurotiales</taxon>
        <taxon>Aspergillaceae</taxon>
        <taxon>Penicillium</taxon>
    </lineage>
</organism>
<feature type="compositionally biased region" description="Basic and acidic residues" evidence="1">
    <location>
        <begin position="160"/>
        <end position="169"/>
    </location>
</feature>
<evidence type="ECO:0000256" key="1">
    <source>
        <dbReference type="SAM" id="MobiDB-lite"/>
    </source>
</evidence>
<reference evidence="2" key="1">
    <citation type="submission" date="2022-12" db="EMBL/GenBank/DDBJ databases">
        <authorList>
            <person name="Petersen C."/>
        </authorList>
    </citation>
    <scope>NUCLEOTIDE SEQUENCE</scope>
    <source>
        <strain evidence="2">IBT 21472</strain>
    </source>
</reference>
<comment type="caution">
    <text evidence="2">The sequence shown here is derived from an EMBL/GenBank/DDBJ whole genome shotgun (WGS) entry which is preliminary data.</text>
</comment>
<feature type="compositionally biased region" description="Polar residues" evidence="1">
    <location>
        <begin position="91"/>
        <end position="111"/>
    </location>
</feature>